<feature type="compositionally biased region" description="Low complexity" evidence="1">
    <location>
        <begin position="1"/>
        <end position="12"/>
    </location>
</feature>
<dbReference type="Proteomes" id="UP000838756">
    <property type="component" value="Unassembled WGS sequence"/>
</dbReference>
<gene>
    <name evidence="2" type="primary">jg10852</name>
    <name evidence="2" type="ORF">PAEG_LOCUS24318</name>
</gene>
<dbReference type="AlphaFoldDB" id="A0A8S4SCI9"/>
<name>A0A8S4SCI9_9NEOP</name>
<evidence type="ECO:0000313" key="2">
    <source>
        <dbReference type="EMBL" id="CAH2263075.1"/>
    </source>
</evidence>
<proteinExistence type="predicted"/>
<feature type="compositionally biased region" description="Gly residues" evidence="1">
    <location>
        <begin position="72"/>
        <end position="85"/>
    </location>
</feature>
<reference evidence="2" key="1">
    <citation type="submission" date="2022-03" db="EMBL/GenBank/DDBJ databases">
        <authorList>
            <person name="Lindestad O."/>
        </authorList>
    </citation>
    <scope>NUCLEOTIDE SEQUENCE</scope>
</reference>
<dbReference type="OrthoDB" id="434647at2759"/>
<dbReference type="Gene3D" id="3.30.160.60">
    <property type="entry name" value="Classic Zinc Finger"/>
    <property type="match status" value="1"/>
</dbReference>
<dbReference type="EMBL" id="CAKXAJ010026225">
    <property type="protein sequence ID" value="CAH2263075.1"/>
    <property type="molecule type" value="Genomic_DNA"/>
</dbReference>
<organism evidence="2 3">
    <name type="scientific">Pararge aegeria aegeria</name>
    <dbReference type="NCBI Taxonomy" id="348720"/>
    <lineage>
        <taxon>Eukaryota</taxon>
        <taxon>Metazoa</taxon>
        <taxon>Ecdysozoa</taxon>
        <taxon>Arthropoda</taxon>
        <taxon>Hexapoda</taxon>
        <taxon>Insecta</taxon>
        <taxon>Pterygota</taxon>
        <taxon>Neoptera</taxon>
        <taxon>Endopterygota</taxon>
        <taxon>Lepidoptera</taxon>
        <taxon>Glossata</taxon>
        <taxon>Ditrysia</taxon>
        <taxon>Papilionoidea</taxon>
        <taxon>Nymphalidae</taxon>
        <taxon>Satyrinae</taxon>
        <taxon>Satyrini</taxon>
        <taxon>Parargina</taxon>
        <taxon>Pararge</taxon>
    </lineage>
</organism>
<comment type="caution">
    <text evidence="2">The sequence shown here is derived from an EMBL/GenBank/DDBJ whole genome shotgun (WGS) entry which is preliminary data.</text>
</comment>
<accession>A0A8S4SCI9</accession>
<protein>
    <submittedName>
        <fullName evidence="2">Jg10852 protein</fullName>
    </submittedName>
</protein>
<evidence type="ECO:0000256" key="1">
    <source>
        <dbReference type="SAM" id="MobiDB-lite"/>
    </source>
</evidence>
<feature type="compositionally biased region" description="Pro residues" evidence="1">
    <location>
        <begin position="93"/>
        <end position="115"/>
    </location>
</feature>
<sequence length="216" mass="24343">MDTGIVDHNVVVIDDDPEPRLENEPEPEPESQPKSQPTVVANKAPQKPKPSRPPRKKKIFQNDRYNNAYGDYSGGYGPPGGGFGRNFGRPPQNFGPPPQNFGPPPPLFPPGPQGPPNFMWGRGFGPQGPPMRRQPVDDRMIKYLIRCGVARDNLKYLPHDLLQLMEPEYCGLCAQGFDSFATSRIHYISKNHIKSQKKWVNQQSDVGFRRVKEVTR</sequence>
<evidence type="ECO:0000313" key="3">
    <source>
        <dbReference type="Proteomes" id="UP000838756"/>
    </source>
</evidence>
<feature type="compositionally biased region" description="Basic residues" evidence="1">
    <location>
        <begin position="49"/>
        <end position="59"/>
    </location>
</feature>
<feature type="region of interest" description="Disordered" evidence="1">
    <location>
        <begin position="1"/>
        <end position="134"/>
    </location>
</feature>
<keyword evidence="3" id="KW-1185">Reference proteome</keyword>